<dbReference type="Proteomes" id="UP000239480">
    <property type="component" value="Unassembled WGS sequence"/>
</dbReference>
<evidence type="ECO:0000259" key="8">
    <source>
        <dbReference type="Pfam" id="PF01435"/>
    </source>
</evidence>
<keyword evidence="3 6" id="KW-0378">Hydrolase</keyword>
<accession>A0A2T0RR22</accession>
<dbReference type="InterPro" id="IPR001915">
    <property type="entry name" value="Peptidase_M48"/>
</dbReference>
<feature type="chain" id="PRO_5015529977" evidence="7">
    <location>
        <begin position="18"/>
        <end position="233"/>
    </location>
</feature>
<evidence type="ECO:0000256" key="1">
    <source>
        <dbReference type="ARBA" id="ARBA00022670"/>
    </source>
</evidence>
<dbReference type="GO" id="GO:0051603">
    <property type="term" value="P:proteolysis involved in protein catabolic process"/>
    <property type="evidence" value="ECO:0007669"/>
    <property type="project" value="TreeGrafter"/>
</dbReference>
<keyword evidence="2" id="KW-0479">Metal-binding</keyword>
<sequence length="233" mass="24880">MHRLISTILLLLLSACAGPVPGPQPVPVRHSPEATRALQRFETVIARVAPVAEAECKKLGIVSSCDLQIFVDDRPGLDGNAFQTRDRFGRPAILFTLPLLVDARNEDELAFILAHEAAHQIEGHIGATERSAEQGAMIFGSLAQAQGQSRADIAAAAALGAQVGARRFSKVLELRADRLGTVIAARAGYDPVLGSAYFARIPDPGDEFLGTHPPNAERKALVREVSATLARQP</sequence>
<evidence type="ECO:0000256" key="3">
    <source>
        <dbReference type="ARBA" id="ARBA00022801"/>
    </source>
</evidence>
<dbReference type="PROSITE" id="PS51257">
    <property type="entry name" value="PROKAR_LIPOPROTEIN"/>
    <property type="match status" value="1"/>
</dbReference>
<evidence type="ECO:0000313" key="10">
    <source>
        <dbReference type="Proteomes" id="UP000239480"/>
    </source>
</evidence>
<evidence type="ECO:0000256" key="5">
    <source>
        <dbReference type="ARBA" id="ARBA00023049"/>
    </source>
</evidence>
<keyword evidence="10" id="KW-1185">Reference proteome</keyword>
<protein>
    <submittedName>
        <fullName evidence="9">Peptidase M48-like protein</fullName>
    </submittedName>
</protein>
<keyword evidence="4 6" id="KW-0862">Zinc</keyword>
<comment type="caution">
    <text evidence="9">The sequence shown here is derived from an EMBL/GenBank/DDBJ whole genome shotgun (WGS) entry which is preliminary data.</text>
</comment>
<dbReference type="GO" id="GO:0046872">
    <property type="term" value="F:metal ion binding"/>
    <property type="evidence" value="ECO:0007669"/>
    <property type="project" value="UniProtKB-KW"/>
</dbReference>
<dbReference type="Gene3D" id="3.30.2010.10">
    <property type="entry name" value="Metalloproteases ('zincins'), catalytic domain"/>
    <property type="match status" value="1"/>
</dbReference>
<feature type="domain" description="Peptidase M48" evidence="8">
    <location>
        <begin position="75"/>
        <end position="223"/>
    </location>
</feature>
<dbReference type="EMBL" id="PVTD01000004">
    <property type="protein sequence ID" value="PRY23618.1"/>
    <property type="molecule type" value="Genomic_DNA"/>
</dbReference>
<feature type="signal peptide" evidence="7">
    <location>
        <begin position="1"/>
        <end position="17"/>
    </location>
</feature>
<name>A0A2T0RR22_9RHOB</name>
<comment type="cofactor">
    <cofactor evidence="6">
        <name>Zn(2+)</name>
        <dbReference type="ChEBI" id="CHEBI:29105"/>
    </cofactor>
    <text evidence="6">Binds 1 zinc ion per subunit.</text>
</comment>
<dbReference type="CDD" id="cd07324">
    <property type="entry name" value="M48C_Oma1-like"/>
    <property type="match status" value="1"/>
</dbReference>
<dbReference type="PANTHER" id="PTHR22726:SF1">
    <property type="entry name" value="METALLOENDOPEPTIDASE OMA1, MITOCHONDRIAL"/>
    <property type="match status" value="1"/>
</dbReference>
<evidence type="ECO:0000256" key="7">
    <source>
        <dbReference type="SAM" id="SignalP"/>
    </source>
</evidence>
<dbReference type="PANTHER" id="PTHR22726">
    <property type="entry name" value="METALLOENDOPEPTIDASE OMA1"/>
    <property type="match status" value="1"/>
</dbReference>
<dbReference type="OrthoDB" id="7338723at2"/>
<dbReference type="Pfam" id="PF01435">
    <property type="entry name" value="Peptidase_M48"/>
    <property type="match status" value="1"/>
</dbReference>
<reference evidence="9 10" key="1">
    <citation type="submission" date="2018-03" db="EMBL/GenBank/DDBJ databases">
        <title>Genomic Encyclopedia of Archaeal and Bacterial Type Strains, Phase II (KMG-II): from individual species to whole genera.</title>
        <authorList>
            <person name="Goeker M."/>
        </authorList>
    </citation>
    <scope>NUCLEOTIDE SEQUENCE [LARGE SCALE GENOMIC DNA]</scope>
    <source>
        <strain evidence="9 10">DSM 29328</strain>
    </source>
</reference>
<keyword evidence="5 6" id="KW-0482">Metalloprotease</keyword>
<evidence type="ECO:0000256" key="6">
    <source>
        <dbReference type="RuleBase" id="RU003983"/>
    </source>
</evidence>
<organism evidence="9 10">
    <name type="scientific">Aliiruegeria haliotis</name>
    <dbReference type="NCBI Taxonomy" id="1280846"/>
    <lineage>
        <taxon>Bacteria</taxon>
        <taxon>Pseudomonadati</taxon>
        <taxon>Pseudomonadota</taxon>
        <taxon>Alphaproteobacteria</taxon>
        <taxon>Rhodobacterales</taxon>
        <taxon>Roseobacteraceae</taxon>
        <taxon>Aliiruegeria</taxon>
    </lineage>
</organism>
<evidence type="ECO:0000256" key="4">
    <source>
        <dbReference type="ARBA" id="ARBA00022833"/>
    </source>
</evidence>
<gene>
    <name evidence="9" type="ORF">CLV78_104109</name>
</gene>
<dbReference type="GO" id="GO:0004222">
    <property type="term" value="F:metalloendopeptidase activity"/>
    <property type="evidence" value="ECO:0007669"/>
    <property type="project" value="InterPro"/>
</dbReference>
<comment type="similarity">
    <text evidence="6">Belongs to the peptidase M48 family.</text>
</comment>
<evidence type="ECO:0000256" key="2">
    <source>
        <dbReference type="ARBA" id="ARBA00022723"/>
    </source>
</evidence>
<dbReference type="InterPro" id="IPR051156">
    <property type="entry name" value="Mito/Outer_Membr_Metalloprot"/>
</dbReference>
<keyword evidence="1 6" id="KW-0645">Protease</keyword>
<proteinExistence type="inferred from homology"/>
<keyword evidence="7" id="KW-0732">Signal</keyword>
<evidence type="ECO:0000313" key="9">
    <source>
        <dbReference type="EMBL" id="PRY23618.1"/>
    </source>
</evidence>
<dbReference type="AlphaFoldDB" id="A0A2T0RR22"/>
<dbReference type="GO" id="GO:0016020">
    <property type="term" value="C:membrane"/>
    <property type="evidence" value="ECO:0007669"/>
    <property type="project" value="TreeGrafter"/>
</dbReference>